<evidence type="ECO:0000256" key="1">
    <source>
        <dbReference type="PROSITE-ProRule" id="PRU00023"/>
    </source>
</evidence>
<reference evidence="2" key="1">
    <citation type="submission" date="2023-08" db="EMBL/GenBank/DDBJ databases">
        <authorList>
            <person name="Chen Y."/>
            <person name="Shah S."/>
            <person name="Dougan E. K."/>
            <person name="Thang M."/>
            <person name="Chan C."/>
        </authorList>
    </citation>
    <scope>NUCLEOTIDE SEQUENCE</scope>
</reference>
<evidence type="ECO:0000313" key="2">
    <source>
        <dbReference type="EMBL" id="CAJ1405143.1"/>
    </source>
</evidence>
<dbReference type="EMBL" id="CAUJNA010003570">
    <property type="protein sequence ID" value="CAJ1405143.1"/>
    <property type="molecule type" value="Genomic_DNA"/>
</dbReference>
<dbReference type="InterPro" id="IPR002110">
    <property type="entry name" value="Ankyrin_rpt"/>
</dbReference>
<dbReference type="Proteomes" id="UP001178507">
    <property type="component" value="Unassembled WGS sequence"/>
</dbReference>
<dbReference type="Gene3D" id="1.25.40.20">
    <property type="entry name" value="Ankyrin repeat-containing domain"/>
    <property type="match status" value="1"/>
</dbReference>
<dbReference type="AlphaFoldDB" id="A0AA36NJU6"/>
<evidence type="ECO:0000313" key="3">
    <source>
        <dbReference type="Proteomes" id="UP001178507"/>
    </source>
</evidence>
<dbReference type="PROSITE" id="PS50297">
    <property type="entry name" value="ANK_REP_REGION"/>
    <property type="match status" value="1"/>
</dbReference>
<name>A0AA36NJU6_9DINO</name>
<proteinExistence type="predicted"/>
<dbReference type="PROSITE" id="PS50088">
    <property type="entry name" value="ANK_REPEAT"/>
    <property type="match status" value="1"/>
</dbReference>
<comment type="caution">
    <text evidence="2">The sequence shown here is derived from an EMBL/GenBank/DDBJ whole genome shotgun (WGS) entry which is preliminary data.</text>
</comment>
<keyword evidence="3" id="KW-1185">Reference proteome</keyword>
<protein>
    <submittedName>
        <fullName evidence="2">Uncharacterized protein</fullName>
    </submittedName>
</protein>
<accession>A0AA36NJU6</accession>
<feature type="repeat" description="ANK" evidence="1">
    <location>
        <begin position="255"/>
        <end position="278"/>
    </location>
</feature>
<dbReference type="SUPFAM" id="SSF48403">
    <property type="entry name" value="Ankyrin repeat"/>
    <property type="match status" value="1"/>
</dbReference>
<dbReference type="Pfam" id="PF12796">
    <property type="entry name" value="Ank_2"/>
    <property type="match status" value="1"/>
</dbReference>
<organism evidence="2 3">
    <name type="scientific">Effrenium voratum</name>
    <dbReference type="NCBI Taxonomy" id="2562239"/>
    <lineage>
        <taxon>Eukaryota</taxon>
        <taxon>Sar</taxon>
        <taxon>Alveolata</taxon>
        <taxon>Dinophyceae</taxon>
        <taxon>Suessiales</taxon>
        <taxon>Symbiodiniaceae</taxon>
        <taxon>Effrenium</taxon>
    </lineage>
</organism>
<keyword evidence="1" id="KW-0040">ANK repeat</keyword>
<dbReference type="InterPro" id="IPR036770">
    <property type="entry name" value="Ankyrin_rpt-contain_sf"/>
</dbReference>
<dbReference type="SMART" id="SM00248">
    <property type="entry name" value="ANK"/>
    <property type="match status" value="2"/>
</dbReference>
<gene>
    <name evidence="2" type="ORF">EVOR1521_LOCUS27434</name>
</gene>
<sequence>MADTEEAEFKLATVALRLRQPLRLCLEKLVDAPCAALCRNSIIQGTLLKGVPFPWRGQWDNKDRRPAWRYLYCPTEHEISLFKEELTELQHLLLKPLDLDACLGGGRQWHFVVDHLAVPKAERDLDPKTLRILASNFQDPYIAEANHFESLLLDWPEAQGMLSLQEQDLRFRPILEKKLLDMQELLQRYYESSANRDEGYYRQLGHKRLSGQTLLNRLVRSNLSECVRHLLERCSVETVPKPWMLFADLMYPDELGNTAMHVACQEGHLESLKVLLDHIKKHRGSTEERKMYETRSAVCRDFDLCDILGKTNASGYTCHELAELHGHTGCKQAVQDFARSCSWHWPSLRVAIKSGDYPTNELVPGEEDSGQLDALLYYMAQRGMFEGEIHVTGIHISSGTPRAVRSLFDVLQHFQLVVLAGRVSWQVYSLMLHCAGTVVLNPSARLQELRLDLLPLPGGLPCALSQSRMQLAVQVLAQQMVELLGRPWKVWLKPESFELLGMSRVWPGKLLWIERVSDFLTDKKFETYLNVRPKQKHNCFLANPFNEGLLVAFDWAFGSDTKHLEGHNDIGVVLEKNSNFFLYVEQLLTTWSDILRSVCCKNLSDRKVCALVEELDHAAAAMLHTLNHLAYHVSARREWILSLIKSFLDSAKSCEKDLGRCLAHAQSQGPCILLQCFHGFGLLKETPLAQSFDWKQHEHAEWAKGALVLVPPERLSEERKWLLQKLAEPKQKQRMEKIKDAKKDLKAVTTLHSVLMVESHQVKALEAQLQEVVKARRLKARGNKKNIRATLHGLEQTNFSGPGQKIEINESPIVLASDKQKTLSSTDRKSYSLWQAQKCSEDNQSIYRRVRPASKSDPVHVIHEGSDTFATRAMPLARSRRR</sequence>